<comment type="subcellular location">
    <subcellularLocation>
        <location evidence="1">Cell membrane</location>
        <topology evidence="1">Multi-pass membrane protein</topology>
    </subcellularLocation>
</comment>
<feature type="transmembrane region" description="Helical" evidence="6">
    <location>
        <begin position="42"/>
        <end position="66"/>
    </location>
</feature>
<dbReference type="EMBL" id="BMCT01000007">
    <property type="protein sequence ID" value="GGF77085.1"/>
    <property type="molecule type" value="Genomic_DNA"/>
</dbReference>
<reference evidence="7" key="2">
    <citation type="submission" date="2020-09" db="EMBL/GenBank/DDBJ databases">
        <authorList>
            <person name="Sun Q."/>
            <person name="Sedlacek I."/>
        </authorList>
    </citation>
    <scope>NUCLEOTIDE SEQUENCE</scope>
    <source>
        <strain evidence="7">CCM 7897</strain>
    </source>
</reference>
<sequence>MAETLPLFLAFALAASVLTLTPGVDTALVLRAAAISGPRSGAISALGIALGLFGWAVAAALGLTALLAASELAFTVVKSAGALYLFVLGARLILKPRTAGLTPDTNPRASGDFRRGLLTNLLNPKVGIFYLTFLPQFIPPGGNALLFSLALASLHVVLSLLWFAVLIAATVPLGRLLARPAVVRALDRLTGLVFVAFGIRLALAQRG</sequence>
<evidence type="ECO:0000256" key="5">
    <source>
        <dbReference type="ARBA" id="ARBA00023136"/>
    </source>
</evidence>
<reference evidence="7" key="1">
    <citation type="journal article" date="2014" name="Int. J. Syst. Evol. Microbiol.">
        <title>Complete genome sequence of Corynebacterium casei LMG S-19264T (=DSM 44701T), isolated from a smear-ripened cheese.</title>
        <authorList>
            <consortium name="US DOE Joint Genome Institute (JGI-PGF)"/>
            <person name="Walter F."/>
            <person name="Albersmeier A."/>
            <person name="Kalinowski J."/>
            <person name="Ruckert C."/>
        </authorList>
    </citation>
    <scope>NUCLEOTIDE SEQUENCE</scope>
    <source>
        <strain evidence="7">CCM 7897</strain>
    </source>
</reference>
<feature type="transmembrane region" description="Helical" evidence="6">
    <location>
        <begin position="72"/>
        <end position="94"/>
    </location>
</feature>
<dbReference type="PIRSF" id="PIRSF006324">
    <property type="entry name" value="LeuE"/>
    <property type="match status" value="1"/>
</dbReference>
<gene>
    <name evidence="7" type="ORF">GCM10007301_41270</name>
</gene>
<proteinExistence type="predicted"/>
<keyword evidence="5 6" id="KW-0472">Membrane</keyword>
<dbReference type="PANTHER" id="PTHR30086:SF20">
    <property type="entry name" value="ARGININE EXPORTER PROTEIN ARGO-RELATED"/>
    <property type="match status" value="1"/>
</dbReference>
<evidence type="ECO:0000256" key="4">
    <source>
        <dbReference type="ARBA" id="ARBA00022989"/>
    </source>
</evidence>
<feature type="transmembrane region" description="Helical" evidence="6">
    <location>
        <begin position="144"/>
        <end position="173"/>
    </location>
</feature>
<protein>
    <submittedName>
        <fullName evidence="7">Lysine transporter LysE</fullName>
    </submittedName>
</protein>
<keyword evidence="2" id="KW-1003">Cell membrane</keyword>
<accession>A0A917FFQ8</accession>
<dbReference type="AlphaFoldDB" id="A0A917FFQ8"/>
<evidence type="ECO:0000256" key="3">
    <source>
        <dbReference type="ARBA" id="ARBA00022692"/>
    </source>
</evidence>
<evidence type="ECO:0000256" key="6">
    <source>
        <dbReference type="SAM" id="Phobius"/>
    </source>
</evidence>
<evidence type="ECO:0000256" key="2">
    <source>
        <dbReference type="ARBA" id="ARBA00022475"/>
    </source>
</evidence>
<organism evidence="7 8">
    <name type="scientific">Azorhizobium oxalatiphilum</name>
    <dbReference type="NCBI Taxonomy" id="980631"/>
    <lineage>
        <taxon>Bacteria</taxon>
        <taxon>Pseudomonadati</taxon>
        <taxon>Pseudomonadota</taxon>
        <taxon>Alphaproteobacteria</taxon>
        <taxon>Hyphomicrobiales</taxon>
        <taxon>Xanthobacteraceae</taxon>
        <taxon>Azorhizobium</taxon>
    </lineage>
</organism>
<feature type="transmembrane region" description="Helical" evidence="6">
    <location>
        <begin position="115"/>
        <end position="138"/>
    </location>
</feature>
<dbReference type="Proteomes" id="UP000606044">
    <property type="component" value="Unassembled WGS sequence"/>
</dbReference>
<name>A0A917FFQ8_9HYPH</name>
<evidence type="ECO:0000256" key="1">
    <source>
        <dbReference type="ARBA" id="ARBA00004651"/>
    </source>
</evidence>
<keyword evidence="3 6" id="KW-0812">Transmembrane</keyword>
<dbReference type="GO" id="GO:0015171">
    <property type="term" value="F:amino acid transmembrane transporter activity"/>
    <property type="evidence" value="ECO:0007669"/>
    <property type="project" value="TreeGrafter"/>
</dbReference>
<evidence type="ECO:0000313" key="8">
    <source>
        <dbReference type="Proteomes" id="UP000606044"/>
    </source>
</evidence>
<dbReference type="RefSeq" id="WP_188582149.1">
    <property type="nucleotide sequence ID" value="NZ_BMCT01000007.1"/>
</dbReference>
<dbReference type="PANTHER" id="PTHR30086">
    <property type="entry name" value="ARGININE EXPORTER PROTEIN ARGO"/>
    <property type="match status" value="1"/>
</dbReference>
<feature type="transmembrane region" description="Helical" evidence="6">
    <location>
        <begin position="6"/>
        <end position="30"/>
    </location>
</feature>
<comment type="caution">
    <text evidence="7">The sequence shown here is derived from an EMBL/GenBank/DDBJ whole genome shotgun (WGS) entry which is preliminary data.</text>
</comment>
<evidence type="ECO:0000313" key="7">
    <source>
        <dbReference type="EMBL" id="GGF77085.1"/>
    </source>
</evidence>
<feature type="transmembrane region" description="Helical" evidence="6">
    <location>
        <begin position="185"/>
        <end position="203"/>
    </location>
</feature>
<dbReference type="Pfam" id="PF01810">
    <property type="entry name" value="LysE"/>
    <property type="match status" value="1"/>
</dbReference>
<keyword evidence="8" id="KW-1185">Reference proteome</keyword>
<dbReference type="InterPro" id="IPR001123">
    <property type="entry name" value="LeuE-type"/>
</dbReference>
<keyword evidence="4 6" id="KW-1133">Transmembrane helix</keyword>
<dbReference type="GO" id="GO:0005886">
    <property type="term" value="C:plasma membrane"/>
    <property type="evidence" value="ECO:0007669"/>
    <property type="project" value="UniProtKB-SubCell"/>
</dbReference>